<protein>
    <recommendedName>
        <fullName evidence="4">Glycoside hydrolase family 2 immunoglobulin-like beta-sandwich domain-containing protein</fullName>
    </recommendedName>
</protein>
<gene>
    <name evidence="5" type="ORF">B5F96_01525</name>
</gene>
<feature type="domain" description="Glycoside hydrolase family 2 immunoglobulin-like beta-sandwich" evidence="4">
    <location>
        <begin position="161"/>
        <end position="261"/>
    </location>
</feature>
<keyword evidence="2" id="KW-0378">Hydrolase</keyword>
<evidence type="ECO:0000256" key="2">
    <source>
        <dbReference type="ARBA" id="ARBA00022801"/>
    </source>
</evidence>
<dbReference type="AlphaFoldDB" id="A0A9Q5SUT2"/>
<dbReference type="GO" id="GO:0005975">
    <property type="term" value="P:carbohydrate metabolic process"/>
    <property type="evidence" value="ECO:0007669"/>
    <property type="project" value="InterPro"/>
</dbReference>
<dbReference type="InterPro" id="IPR036156">
    <property type="entry name" value="Beta-gal/glucu_dom_sf"/>
</dbReference>
<evidence type="ECO:0000256" key="1">
    <source>
        <dbReference type="ARBA" id="ARBA00007401"/>
    </source>
</evidence>
<evidence type="ECO:0000313" key="6">
    <source>
        <dbReference type="Proteomes" id="UP000195975"/>
    </source>
</evidence>
<dbReference type="Pfam" id="PF00703">
    <property type="entry name" value="Glyco_hydro_2"/>
    <property type="match status" value="1"/>
</dbReference>
<sequence length="267" mass="30116">MRLSVFALICLSLTACGIWKKGYERISFSQEWDFVLGGGQTDAFISEGDTLCEGMDGYRKQFKLSEKDKGKVICLDFERATLNRKIWLNGHWLCPRPDGKASSRFVLTPFLNYGKKENILFVQTDSCAQFNSHRDSDSDIGRNVWLVKAGQVHVDNWGTNITIPVINADKSTVEIETPLKNEASDVIVEVSTRIQDREGKVLYQISSPAEIAAGGKKVVIHTIEMFYPERWSVRNPYLYTAIVEVKVGNELIDSHQTTFGMHSLDSI</sequence>
<comment type="similarity">
    <text evidence="1">Belongs to the glycosyl hydrolase 2 family.</text>
</comment>
<dbReference type="SUPFAM" id="SSF49785">
    <property type="entry name" value="Galactose-binding domain-like"/>
    <property type="match status" value="1"/>
</dbReference>
<proteinExistence type="inferred from homology"/>
<evidence type="ECO:0000259" key="4">
    <source>
        <dbReference type="Pfam" id="PF00703"/>
    </source>
</evidence>
<dbReference type="RefSeq" id="WP_021862779.1">
    <property type="nucleotide sequence ID" value="NZ_CAJLBM010000001.1"/>
</dbReference>
<dbReference type="InterPro" id="IPR013783">
    <property type="entry name" value="Ig-like_fold"/>
</dbReference>
<accession>A0A9Q5SUT2</accession>
<organism evidence="5 6">
    <name type="scientific">Parabacteroides johnsonii</name>
    <dbReference type="NCBI Taxonomy" id="387661"/>
    <lineage>
        <taxon>Bacteria</taxon>
        <taxon>Pseudomonadati</taxon>
        <taxon>Bacteroidota</taxon>
        <taxon>Bacteroidia</taxon>
        <taxon>Bacteroidales</taxon>
        <taxon>Tannerellaceae</taxon>
        <taxon>Parabacteroides</taxon>
    </lineage>
</organism>
<dbReference type="GO" id="GO:0004553">
    <property type="term" value="F:hydrolase activity, hydrolyzing O-glycosyl compounds"/>
    <property type="evidence" value="ECO:0007669"/>
    <property type="project" value="InterPro"/>
</dbReference>
<dbReference type="Gene3D" id="2.60.120.260">
    <property type="entry name" value="Galactose-binding domain-like"/>
    <property type="match status" value="1"/>
</dbReference>
<dbReference type="PANTHER" id="PTHR42732:SF1">
    <property type="entry name" value="BETA-MANNOSIDASE"/>
    <property type="match status" value="1"/>
</dbReference>
<dbReference type="Gene3D" id="2.60.40.10">
    <property type="entry name" value="Immunoglobulins"/>
    <property type="match status" value="1"/>
</dbReference>
<dbReference type="Proteomes" id="UP000195975">
    <property type="component" value="Unassembled WGS sequence"/>
</dbReference>
<dbReference type="PANTHER" id="PTHR42732">
    <property type="entry name" value="BETA-GALACTOSIDASE"/>
    <property type="match status" value="1"/>
</dbReference>
<evidence type="ECO:0000256" key="3">
    <source>
        <dbReference type="ARBA" id="ARBA00023295"/>
    </source>
</evidence>
<dbReference type="EMBL" id="NFIJ01000001">
    <property type="protein sequence ID" value="OUO07376.1"/>
    <property type="molecule type" value="Genomic_DNA"/>
</dbReference>
<reference evidence="6" key="1">
    <citation type="submission" date="2017-04" db="EMBL/GenBank/DDBJ databases">
        <title>Function of individual gut microbiota members based on whole genome sequencing of pure cultures obtained from chicken caecum.</title>
        <authorList>
            <person name="Medvecky M."/>
            <person name="Cejkova D."/>
            <person name="Polansky O."/>
            <person name="Karasova D."/>
            <person name="Kubasova T."/>
            <person name="Cizek A."/>
            <person name="Rychlik I."/>
        </authorList>
    </citation>
    <scope>NUCLEOTIDE SEQUENCE [LARGE SCALE GENOMIC DNA]</scope>
    <source>
        <strain evidence="6">An42</strain>
    </source>
</reference>
<evidence type="ECO:0000313" key="5">
    <source>
        <dbReference type="EMBL" id="OUO07376.1"/>
    </source>
</evidence>
<name>A0A9Q5SUT2_9BACT</name>
<keyword evidence="3" id="KW-0326">Glycosidase</keyword>
<dbReference type="InterPro" id="IPR008979">
    <property type="entry name" value="Galactose-bd-like_sf"/>
</dbReference>
<dbReference type="InterPro" id="IPR006102">
    <property type="entry name" value="Ig-like_GH2"/>
</dbReference>
<dbReference type="SUPFAM" id="SSF49303">
    <property type="entry name" value="beta-Galactosidase/glucuronidase domain"/>
    <property type="match status" value="1"/>
</dbReference>
<comment type="caution">
    <text evidence="5">The sequence shown here is derived from an EMBL/GenBank/DDBJ whole genome shotgun (WGS) entry which is preliminary data.</text>
</comment>
<dbReference type="PROSITE" id="PS51257">
    <property type="entry name" value="PROKAR_LIPOPROTEIN"/>
    <property type="match status" value="1"/>
</dbReference>
<dbReference type="InterPro" id="IPR051913">
    <property type="entry name" value="GH2_Domain-Containing"/>
</dbReference>